<evidence type="ECO:0000313" key="1">
    <source>
        <dbReference type="EMBL" id="GBG11546.1"/>
    </source>
</evidence>
<proteinExistence type="predicted"/>
<sequence length="101" mass="11577">PDQRALTELRAQPDQRALTELQVRREQLALTGLQVRREQQALTELQVRSVQPVQPVRLDLPEPTVLPVQLVLRALMEQQAPRVQALSFLSLPACLLCWHLR</sequence>
<organism evidence="1 2">
    <name type="scientific">Paenibacillus agaridevorans</name>
    <dbReference type="NCBI Taxonomy" id="171404"/>
    <lineage>
        <taxon>Bacteria</taxon>
        <taxon>Bacillati</taxon>
        <taxon>Bacillota</taxon>
        <taxon>Bacilli</taxon>
        <taxon>Bacillales</taxon>
        <taxon>Paenibacillaceae</taxon>
        <taxon>Paenibacillus</taxon>
    </lineage>
</organism>
<reference evidence="1 2" key="1">
    <citation type="submission" date="2017-08" db="EMBL/GenBank/DDBJ databases">
        <title>Substantial Increase in Enzyme Production by Combined Drug-Resistance Mutations in Paenibacillus agaridevorans.</title>
        <authorList>
            <person name="Tanaka Y."/>
            <person name="Funane K."/>
            <person name="Hosaka T."/>
            <person name="Shiwa Y."/>
            <person name="Fujita N."/>
            <person name="Miyazaki T."/>
            <person name="Yoshikawa H."/>
            <person name="Murakami K."/>
            <person name="Kasahara K."/>
            <person name="Inaoka T."/>
            <person name="Hiraga Y."/>
            <person name="Ochi K."/>
        </authorList>
    </citation>
    <scope>NUCLEOTIDE SEQUENCE [LARGE SCALE GENOMIC DNA]</scope>
    <source>
        <strain evidence="1 2">T-3040</strain>
    </source>
</reference>
<keyword evidence="2" id="KW-1185">Reference proteome</keyword>
<dbReference type="Proteomes" id="UP000245202">
    <property type="component" value="Unassembled WGS sequence"/>
</dbReference>
<feature type="non-terminal residue" evidence="1">
    <location>
        <position position="1"/>
    </location>
</feature>
<dbReference type="AlphaFoldDB" id="A0A2R5EXV4"/>
<evidence type="ECO:0000313" key="2">
    <source>
        <dbReference type="Proteomes" id="UP000245202"/>
    </source>
</evidence>
<gene>
    <name evidence="1" type="ORF">PAT3040_06369</name>
</gene>
<comment type="caution">
    <text evidence="1">The sequence shown here is derived from an EMBL/GenBank/DDBJ whole genome shotgun (WGS) entry which is preliminary data.</text>
</comment>
<name>A0A2R5EXV4_9BACL</name>
<accession>A0A2R5EXV4</accession>
<protein>
    <submittedName>
        <fullName evidence="1">Uncharacterized protein</fullName>
    </submittedName>
</protein>
<dbReference type="EMBL" id="BDQX01000413">
    <property type="protein sequence ID" value="GBG11546.1"/>
    <property type="molecule type" value="Genomic_DNA"/>
</dbReference>